<evidence type="ECO:0000259" key="1">
    <source>
        <dbReference type="SMART" id="SM00382"/>
    </source>
</evidence>
<sequence>MTEINNTQCSSFSERVANLHIDHPRVKKIWDTLDSIRMHNRFQGGANSPRHRFIVGLSGVGKTQMMWRYAESNIGYVYIDEKGTEYDIKPVVYVNLPDPFTIMEFYQSIVQSLGAPQLPGRPTIGEVKRQAFTLMENQKVEMLILDEMDHILTSRFVTNEEAMGAIKHVANNGRISVICVGTPAVELLRKLDSQHFRRYPPTKLERFKFCDQEFLNLLHSIEEQLRPPVPIHLSNMNTTFPTLLHRISYGLVGYLTPIIQEAYSLLGVFESNFDESSANLNLKLVLEQAYHNIVGDVSEEERVKMIDQ</sequence>
<keyword evidence="3" id="KW-1185">Reference proteome</keyword>
<dbReference type="SMART" id="SM00382">
    <property type="entry name" value="AAA"/>
    <property type="match status" value="1"/>
</dbReference>
<organism evidence="2 3">
    <name type="scientific">Paenibacillus pectinilyticus</name>
    <dbReference type="NCBI Taxonomy" id="512399"/>
    <lineage>
        <taxon>Bacteria</taxon>
        <taxon>Bacillati</taxon>
        <taxon>Bacillota</taxon>
        <taxon>Bacilli</taxon>
        <taxon>Bacillales</taxon>
        <taxon>Paenibacillaceae</taxon>
        <taxon>Paenibacillus</taxon>
    </lineage>
</organism>
<evidence type="ECO:0000313" key="2">
    <source>
        <dbReference type="EMBL" id="OCT16706.1"/>
    </source>
</evidence>
<reference evidence="3" key="1">
    <citation type="submission" date="2016-05" db="EMBL/GenBank/DDBJ databases">
        <title>Paenibacillus oryzae. sp. nov., isolated from the rice root.</title>
        <authorList>
            <person name="Zhang J."/>
            <person name="Zhang X."/>
        </authorList>
    </citation>
    <scope>NUCLEOTIDE SEQUENCE [LARGE SCALE GENOMIC DNA]</scope>
    <source>
        <strain evidence="3">KCTC13222</strain>
    </source>
</reference>
<dbReference type="InterPro" id="IPR008868">
    <property type="entry name" value="TniB"/>
</dbReference>
<dbReference type="AlphaFoldDB" id="A0A1C1A7X3"/>
<dbReference type="STRING" id="512399.A8709_08545"/>
<dbReference type="Gene3D" id="3.40.50.300">
    <property type="entry name" value="P-loop containing nucleotide triphosphate hydrolases"/>
    <property type="match status" value="1"/>
</dbReference>
<feature type="domain" description="AAA+ ATPase" evidence="1">
    <location>
        <begin position="48"/>
        <end position="200"/>
    </location>
</feature>
<dbReference type="InterPro" id="IPR027417">
    <property type="entry name" value="P-loop_NTPase"/>
</dbReference>
<evidence type="ECO:0000313" key="3">
    <source>
        <dbReference type="Proteomes" id="UP000093309"/>
    </source>
</evidence>
<name>A0A1C1A7X3_9BACL</name>
<dbReference type="RefSeq" id="WP_065850793.1">
    <property type="nucleotide sequence ID" value="NZ_LYPC01000010.1"/>
</dbReference>
<proteinExistence type="predicted"/>
<dbReference type="SUPFAM" id="SSF52540">
    <property type="entry name" value="P-loop containing nucleoside triphosphate hydrolases"/>
    <property type="match status" value="1"/>
</dbReference>
<protein>
    <recommendedName>
        <fullName evidence="1">AAA+ ATPase domain-containing protein</fullName>
    </recommendedName>
</protein>
<comment type="caution">
    <text evidence="2">The sequence shown here is derived from an EMBL/GenBank/DDBJ whole genome shotgun (WGS) entry which is preliminary data.</text>
</comment>
<dbReference type="EMBL" id="LYPC01000010">
    <property type="protein sequence ID" value="OCT16706.1"/>
    <property type="molecule type" value="Genomic_DNA"/>
</dbReference>
<dbReference type="Proteomes" id="UP000093309">
    <property type="component" value="Unassembled WGS sequence"/>
</dbReference>
<dbReference type="OrthoDB" id="2569256at2"/>
<gene>
    <name evidence="2" type="ORF">A8709_08545</name>
</gene>
<accession>A0A1C1A7X3</accession>
<dbReference type="InterPro" id="IPR003593">
    <property type="entry name" value="AAA+_ATPase"/>
</dbReference>
<dbReference type="Pfam" id="PF05621">
    <property type="entry name" value="TniB"/>
    <property type="match status" value="1"/>
</dbReference>